<evidence type="ECO:0000256" key="1">
    <source>
        <dbReference type="ARBA" id="ARBA00010545"/>
    </source>
</evidence>
<protein>
    <recommendedName>
        <fullName evidence="2">Long chronological lifespan protein 2</fullName>
    </recommendedName>
</protein>
<dbReference type="PANTHER" id="PTHR38425">
    <property type="entry name" value="LONG CHRONOLOGICAL LIFESPAN PROTEIN 2"/>
    <property type="match status" value="1"/>
</dbReference>
<keyword evidence="6" id="KW-1185">Reference proteome</keyword>
<accession>A0A401GCW0</accession>
<dbReference type="InParanoid" id="A0A401GCW0"/>
<sequence length="119" mass="13000">MLPRIFALVLALTLMSSVRAQFGFFEQMFGQHQQQQQQQQQRPPDGVPQWVLQSDAVPCAQYLCPDTLFCAPGPAACPCPDVQDVRCVVPDAAEGGTVVCVRGRVDCAEVTRLARPLGK</sequence>
<feature type="signal peptide" evidence="4">
    <location>
        <begin position="1"/>
        <end position="20"/>
    </location>
</feature>
<dbReference type="OrthoDB" id="2234316at2759"/>
<dbReference type="AlphaFoldDB" id="A0A401GCW0"/>
<evidence type="ECO:0000256" key="2">
    <source>
        <dbReference type="ARBA" id="ARBA00018534"/>
    </source>
</evidence>
<dbReference type="Proteomes" id="UP000287166">
    <property type="component" value="Unassembled WGS sequence"/>
</dbReference>
<evidence type="ECO:0000313" key="5">
    <source>
        <dbReference type="EMBL" id="GBE80002.1"/>
    </source>
</evidence>
<dbReference type="PANTHER" id="PTHR38425:SF1">
    <property type="entry name" value="LONG CHRONOLOGICAL LIFESPAN PROTEIN 2"/>
    <property type="match status" value="1"/>
</dbReference>
<organism evidence="5 6">
    <name type="scientific">Sparassis crispa</name>
    <dbReference type="NCBI Taxonomy" id="139825"/>
    <lineage>
        <taxon>Eukaryota</taxon>
        <taxon>Fungi</taxon>
        <taxon>Dikarya</taxon>
        <taxon>Basidiomycota</taxon>
        <taxon>Agaricomycotina</taxon>
        <taxon>Agaricomycetes</taxon>
        <taxon>Polyporales</taxon>
        <taxon>Sparassidaceae</taxon>
        <taxon>Sparassis</taxon>
    </lineage>
</organism>
<proteinExistence type="inferred from homology"/>
<dbReference type="EMBL" id="BFAD01000002">
    <property type="protein sequence ID" value="GBE80002.1"/>
    <property type="molecule type" value="Genomic_DNA"/>
</dbReference>
<dbReference type="GeneID" id="38776919"/>
<evidence type="ECO:0000256" key="3">
    <source>
        <dbReference type="ARBA" id="ARBA00022729"/>
    </source>
</evidence>
<feature type="chain" id="PRO_5019068782" description="Long chronological lifespan protein 2" evidence="4">
    <location>
        <begin position="21"/>
        <end position="119"/>
    </location>
</feature>
<comment type="similarity">
    <text evidence="1">Belongs to the LCL2 family.</text>
</comment>
<dbReference type="GO" id="GO:0036503">
    <property type="term" value="P:ERAD pathway"/>
    <property type="evidence" value="ECO:0007669"/>
    <property type="project" value="TreeGrafter"/>
</dbReference>
<name>A0A401GCW0_9APHY</name>
<evidence type="ECO:0000256" key="4">
    <source>
        <dbReference type="SAM" id="SignalP"/>
    </source>
</evidence>
<evidence type="ECO:0000313" key="6">
    <source>
        <dbReference type="Proteomes" id="UP000287166"/>
    </source>
</evidence>
<gene>
    <name evidence="5" type="ORF">SCP_0212040</name>
</gene>
<keyword evidence="3 4" id="KW-0732">Signal</keyword>
<dbReference type="STRING" id="139825.A0A401GCW0"/>
<reference evidence="5 6" key="1">
    <citation type="journal article" date="2018" name="Sci. Rep.">
        <title>Genome sequence of the cauliflower mushroom Sparassis crispa (Hanabiratake) and its association with beneficial usage.</title>
        <authorList>
            <person name="Kiyama R."/>
            <person name="Furutani Y."/>
            <person name="Kawaguchi K."/>
            <person name="Nakanishi T."/>
        </authorList>
    </citation>
    <scope>NUCLEOTIDE SEQUENCE [LARGE SCALE GENOMIC DNA]</scope>
</reference>
<comment type="caution">
    <text evidence="5">The sequence shown here is derived from an EMBL/GenBank/DDBJ whole genome shotgun (WGS) entry which is preliminary data.</text>
</comment>
<dbReference type="InterPro" id="IPR034543">
    <property type="entry name" value="LCL2"/>
</dbReference>
<dbReference type="RefSeq" id="XP_027610915.1">
    <property type="nucleotide sequence ID" value="XM_027755114.1"/>
</dbReference>